<feature type="region of interest" description="Disordered" evidence="1">
    <location>
        <begin position="376"/>
        <end position="411"/>
    </location>
</feature>
<keyword evidence="4" id="KW-1185">Reference proteome</keyword>
<proteinExistence type="predicted"/>
<feature type="transmembrane region" description="Helical" evidence="2">
    <location>
        <begin position="255"/>
        <end position="279"/>
    </location>
</feature>
<keyword evidence="2" id="KW-0472">Membrane</keyword>
<sequence>MVSLASDDDDSGDECGELLGVCAWKILGLLFWLFSSVISFWRLKVNAQYYNKLLPSFEKKGGGCCCTFFRLFSSNTYGDVDSFRIRQQNLWFHVFSLLGSVAEIPKYINYIALDSSNYNVKMYPLHLFSLFSLYISFCIIINLWGSAIVFEAKDSKRAKLLRLVLILLTFIDFVLIAIVGVLCFFVTMTELAAPLPGEPTVYFNYYQAMVFYQTYGMSMLSIFFLIFGYAAQRKIWKTFSRSEGWQRGDNFWRGLLRLNAIIVICFVCFTTKAICSLLLTSGSSPTVSTNPLDVPTTAWILIYEWIPDIMPRLALLYLMSRNLSEEEYARQQLSNSGDGSHRRSEAFSDDHGAPVFMGRSFAADSIDQYPGFGPSFARLTSNSHENSIEEKKDPQTSDELKKALLPNYTSV</sequence>
<feature type="compositionally biased region" description="Basic and acidic residues" evidence="1">
    <location>
        <begin position="339"/>
        <end position="351"/>
    </location>
</feature>
<keyword evidence="2" id="KW-0812">Transmembrane</keyword>
<feature type="transmembrane region" description="Helical" evidence="2">
    <location>
        <begin position="162"/>
        <end position="189"/>
    </location>
</feature>
<dbReference type="EMBL" id="BRXY01000191">
    <property type="protein sequence ID" value="GMH75576.1"/>
    <property type="molecule type" value="Genomic_DNA"/>
</dbReference>
<gene>
    <name evidence="3" type="ORF">TrST_g7631</name>
</gene>
<evidence type="ECO:0000313" key="3">
    <source>
        <dbReference type="EMBL" id="GMH75576.1"/>
    </source>
</evidence>
<feature type="compositionally biased region" description="Basic and acidic residues" evidence="1">
    <location>
        <begin position="386"/>
        <end position="402"/>
    </location>
</feature>
<feature type="transmembrane region" description="Helical" evidence="2">
    <location>
        <begin position="209"/>
        <end position="231"/>
    </location>
</feature>
<comment type="caution">
    <text evidence="3">The sequence shown here is derived from an EMBL/GenBank/DDBJ whole genome shotgun (WGS) entry which is preliminary data.</text>
</comment>
<feature type="transmembrane region" description="Helical" evidence="2">
    <location>
        <begin position="23"/>
        <end position="43"/>
    </location>
</feature>
<accession>A0A9W7AMB8</accession>
<dbReference type="AlphaFoldDB" id="A0A9W7AMB8"/>
<evidence type="ECO:0008006" key="5">
    <source>
        <dbReference type="Google" id="ProtNLM"/>
    </source>
</evidence>
<feature type="region of interest" description="Disordered" evidence="1">
    <location>
        <begin position="330"/>
        <end position="351"/>
    </location>
</feature>
<feature type="transmembrane region" description="Helical" evidence="2">
    <location>
        <begin position="90"/>
        <end position="108"/>
    </location>
</feature>
<name>A0A9W7AMB8_9STRA</name>
<evidence type="ECO:0000313" key="4">
    <source>
        <dbReference type="Proteomes" id="UP001165085"/>
    </source>
</evidence>
<dbReference type="Proteomes" id="UP001165085">
    <property type="component" value="Unassembled WGS sequence"/>
</dbReference>
<reference evidence="4" key="1">
    <citation type="journal article" date="2023" name="Commun. Biol.">
        <title>Genome analysis of Parmales, the sister group of diatoms, reveals the evolutionary specialization of diatoms from phago-mixotrophs to photoautotrophs.</title>
        <authorList>
            <person name="Ban H."/>
            <person name="Sato S."/>
            <person name="Yoshikawa S."/>
            <person name="Yamada K."/>
            <person name="Nakamura Y."/>
            <person name="Ichinomiya M."/>
            <person name="Sato N."/>
            <person name="Blanc-Mathieu R."/>
            <person name="Endo H."/>
            <person name="Kuwata A."/>
            <person name="Ogata H."/>
        </authorList>
    </citation>
    <scope>NUCLEOTIDE SEQUENCE [LARGE SCALE GENOMIC DNA]</scope>
    <source>
        <strain evidence="4">NIES 3701</strain>
    </source>
</reference>
<dbReference type="OrthoDB" id="192040at2759"/>
<feature type="transmembrane region" description="Helical" evidence="2">
    <location>
        <begin position="128"/>
        <end position="150"/>
    </location>
</feature>
<organism evidence="3 4">
    <name type="scientific">Triparma strigata</name>
    <dbReference type="NCBI Taxonomy" id="1606541"/>
    <lineage>
        <taxon>Eukaryota</taxon>
        <taxon>Sar</taxon>
        <taxon>Stramenopiles</taxon>
        <taxon>Ochrophyta</taxon>
        <taxon>Bolidophyceae</taxon>
        <taxon>Parmales</taxon>
        <taxon>Triparmaceae</taxon>
        <taxon>Triparma</taxon>
    </lineage>
</organism>
<protein>
    <recommendedName>
        <fullName evidence="5">THH1/TOM1/TOM3 domain-containing protein</fullName>
    </recommendedName>
</protein>
<evidence type="ECO:0000256" key="1">
    <source>
        <dbReference type="SAM" id="MobiDB-lite"/>
    </source>
</evidence>
<keyword evidence="2" id="KW-1133">Transmembrane helix</keyword>
<evidence type="ECO:0000256" key="2">
    <source>
        <dbReference type="SAM" id="Phobius"/>
    </source>
</evidence>